<dbReference type="PANTHER" id="PTHR38791:SF5">
    <property type="entry name" value="TRANSCRIPTION FACTOR DBAG-RELATED"/>
    <property type="match status" value="1"/>
</dbReference>
<dbReference type="PROSITE" id="PS00463">
    <property type="entry name" value="ZN2_CY6_FUNGAL_1"/>
    <property type="match status" value="1"/>
</dbReference>
<dbReference type="GO" id="GO:0008270">
    <property type="term" value="F:zinc ion binding"/>
    <property type="evidence" value="ECO:0007669"/>
    <property type="project" value="InterPro"/>
</dbReference>
<evidence type="ECO:0000256" key="3">
    <source>
        <dbReference type="ARBA" id="ARBA00023163"/>
    </source>
</evidence>
<feature type="region of interest" description="Disordered" evidence="5">
    <location>
        <begin position="65"/>
        <end position="91"/>
    </location>
</feature>
<dbReference type="GO" id="GO:0000981">
    <property type="term" value="F:DNA-binding transcription factor activity, RNA polymerase II-specific"/>
    <property type="evidence" value="ECO:0007669"/>
    <property type="project" value="InterPro"/>
</dbReference>
<organism evidence="7 8">
    <name type="scientific">Aspergillus phoenicis ATCC 13157</name>
    <dbReference type="NCBI Taxonomy" id="1353007"/>
    <lineage>
        <taxon>Eukaryota</taxon>
        <taxon>Fungi</taxon>
        <taxon>Dikarya</taxon>
        <taxon>Ascomycota</taxon>
        <taxon>Pezizomycotina</taxon>
        <taxon>Eurotiomycetes</taxon>
        <taxon>Eurotiomycetidae</taxon>
        <taxon>Eurotiales</taxon>
        <taxon>Aspergillaceae</taxon>
        <taxon>Aspergillus</taxon>
    </lineage>
</organism>
<dbReference type="Gene3D" id="4.10.240.10">
    <property type="entry name" value="Zn(2)-C6 fungal-type DNA-binding domain"/>
    <property type="match status" value="1"/>
</dbReference>
<evidence type="ECO:0000256" key="1">
    <source>
        <dbReference type="ARBA" id="ARBA00023015"/>
    </source>
</evidence>
<dbReference type="GO" id="GO:0003677">
    <property type="term" value="F:DNA binding"/>
    <property type="evidence" value="ECO:0007669"/>
    <property type="project" value="UniProtKB-KW"/>
</dbReference>
<reference evidence="7 8" key="1">
    <citation type="submission" date="2018-07" db="EMBL/GenBank/DDBJ databases">
        <title>Section-level genome sequencing of Aspergillus section Nigri to investigate inter- and intra-species variation.</title>
        <authorList>
            <consortium name="DOE Joint Genome Institute"/>
            <person name="Vesth T.C."/>
            <person name="Nybo J.L."/>
            <person name="Theobald S."/>
            <person name="Frisvad J.C."/>
            <person name="Larsen T.O."/>
            <person name="Nielsen K.F."/>
            <person name="Hoof J.B."/>
            <person name="Brandl J."/>
            <person name="Salamov A."/>
            <person name="Riley R."/>
            <person name="Gladden J.M."/>
            <person name="Phatale P."/>
            <person name="Nielsen M.T."/>
            <person name="Lyhne E.K."/>
            <person name="Kogle M.E."/>
            <person name="Strasser K."/>
            <person name="McDonnell E."/>
            <person name="Barry K."/>
            <person name="Clum A."/>
            <person name="Chen C."/>
            <person name="Nolan M."/>
            <person name="Sandor L."/>
            <person name="Kuo A."/>
            <person name="Lipzen A."/>
            <person name="Hainaut M."/>
            <person name="Drula E."/>
            <person name="Tsang A."/>
            <person name="Magnuson J.K."/>
            <person name="Henrissat B."/>
            <person name="Wiebenga A."/>
            <person name="Simmons B.A."/>
            <person name="Makela M.R."/>
            <person name="De vries R.P."/>
            <person name="Grigoriev I.V."/>
            <person name="Mortensen U.H."/>
            <person name="Baker S.E."/>
            <person name="Andersen M.R."/>
        </authorList>
    </citation>
    <scope>NUCLEOTIDE SEQUENCE [LARGE SCALE GENOMIC DNA]</scope>
    <source>
        <strain evidence="7 8">ATCC 13157</strain>
    </source>
</reference>
<sequence>MVYSGKPSLACERCRPRRLKCDWGKPSCSQCIRAKVDCPGYRSALEYSFRDQSRDVIRKAQLKAERESKEISKRQKRTVKGNGNQMLTYSSSPSSNLSYPTAELAKGYLFVNYIAKGDRGAYMPYLSTLTNHLESSAVNDALTAAGLAALSNIYRSRQLMYTARQHYMTALSQTSSSLNNAHLCTRDETLATVVLLSMFEILTCSDDLFITRWMKHLDGAAILVETRGPEQLTRPEGLALFSQLRTQIVLSHIYRQKHTSAMIRRLSQEAAKYRPNKDDAIVDRLSSVTIPLGDLCAAIKEGTISCPSEIVRYALDLDAQFQSIMSDIPASMGYKTVNVALAQGVPTIGTVWGSQYHTYRDITVSSIWNNYRSSRLVLLDLIVKAVGAMNTHFPGNTKDEHHQLLRQCQQISRQLVGGICASVPFHLGFMVDDSHVDKISGPTTIKDSDADNYRASKSPHLSSRSPFGVPAAGGFALMWPLLIAADSGYASKELRSWIIDCLDKIGHSMGINQALAMAQLVREGESTRAWLSPKYSSPNRDGQDGGSWNEAEAL</sequence>
<evidence type="ECO:0000256" key="5">
    <source>
        <dbReference type="SAM" id="MobiDB-lite"/>
    </source>
</evidence>
<dbReference type="InterPro" id="IPR036864">
    <property type="entry name" value="Zn2-C6_fun-type_DNA-bd_sf"/>
</dbReference>
<proteinExistence type="predicted"/>
<dbReference type="SUPFAM" id="SSF57701">
    <property type="entry name" value="Zn2/Cys6 DNA-binding domain"/>
    <property type="match status" value="1"/>
</dbReference>
<dbReference type="InterPro" id="IPR053175">
    <property type="entry name" value="DHMBA_Reg_Transcription_Factor"/>
</dbReference>
<evidence type="ECO:0000313" key="8">
    <source>
        <dbReference type="Proteomes" id="UP000254937"/>
    </source>
</evidence>
<evidence type="ECO:0000256" key="4">
    <source>
        <dbReference type="ARBA" id="ARBA00023242"/>
    </source>
</evidence>
<protein>
    <recommendedName>
        <fullName evidence="6">Zn(2)-C6 fungal-type domain-containing protein</fullName>
    </recommendedName>
</protein>
<gene>
    <name evidence="7" type="ORF">M752DRAFT_319927</name>
</gene>
<keyword evidence="4" id="KW-0539">Nucleus</keyword>
<dbReference type="Pfam" id="PF00172">
    <property type="entry name" value="Zn_clus"/>
    <property type="match status" value="1"/>
</dbReference>
<dbReference type="SMART" id="SM00066">
    <property type="entry name" value="GAL4"/>
    <property type="match status" value="1"/>
</dbReference>
<feature type="region of interest" description="Disordered" evidence="5">
    <location>
        <begin position="531"/>
        <end position="554"/>
    </location>
</feature>
<dbReference type="Pfam" id="PF11951">
    <property type="entry name" value="Fungal_trans_2"/>
    <property type="match status" value="1"/>
</dbReference>
<dbReference type="AlphaFoldDB" id="A0A370PGE1"/>
<keyword evidence="1" id="KW-0805">Transcription regulation</keyword>
<dbReference type="EMBL" id="KZ851856">
    <property type="protein sequence ID" value="RDK41260.1"/>
    <property type="molecule type" value="Genomic_DNA"/>
</dbReference>
<dbReference type="InterPro" id="IPR001138">
    <property type="entry name" value="Zn2Cys6_DnaBD"/>
</dbReference>
<evidence type="ECO:0000256" key="2">
    <source>
        <dbReference type="ARBA" id="ARBA00023125"/>
    </source>
</evidence>
<dbReference type="Proteomes" id="UP000254937">
    <property type="component" value="Unassembled WGS sequence"/>
</dbReference>
<evidence type="ECO:0000259" key="6">
    <source>
        <dbReference type="PROSITE" id="PS50048"/>
    </source>
</evidence>
<keyword evidence="2" id="KW-0238">DNA-binding</keyword>
<keyword evidence="3" id="KW-0804">Transcription</keyword>
<dbReference type="CDD" id="cd00067">
    <property type="entry name" value="GAL4"/>
    <property type="match status" value="1"/>
</dbReference>
<name>A0A370PGE1_ASPPH</name>
<feature type="domain" description="Zn(2)-C6 fungal-type" evidence="6">
    <location>
        <begin position="10"/>
        <end position="38"/>
    </location>
</feature>
<keyword evidence="8" id="KW-1185">Reference proteome</keyword>
<accession>A0A370PGE1</accession>
<dbReference type="InterPro" id="IPR021858">
    <property type="entry name" value="Fun_TF"/>
</dbReference>
<evidence type="ECO:0000313" key="7">
    <source>
        <dbReference type="EMBL" id="RDK41260.1"/>
    </source>
</evidence>
<dbReference type="PROSITE" id="PS50048">
    <property type="entry name" value="ZN2_CY6_FUNGAL_2"/>
    <property type="match status" value="1"/>
</dbReference>
<dbReference type="PANTHER" id="PTHR38791">
    <property type="entry name" value="ZN(II)2CYS6 TRANSCRIPTION FACTOR (EUROFUNG)-RELATED-RELATED"/>
    <property type="match status" value="1"/>
</dbReference>